<dbReference type="EMBL" id="BIFR01000002">
    <property type="protein sequence ID" value="GCE15159.1"/>
    <property type="molecule type" value="Genomic_DNA"/>
</dbReference>
<comment type="caution">
    <text evidence="1">The sequence shown here is derived from an EMBL/GenBank/DDBJ whole genome shotgun (WGS) entry which is preliminary data.</text>
</comment>
<evidence type="ECO:0000313" key="2">
    <source>
        <dbReference type="Proteomes" id="UP000287352"/>
    </source>
</evidence>
<keyword evidence="2" id="KW-1185">Reference proteome</keyword>
<protein>
    <submittedName>
        <fullName evidence="1">Uncharacterized protein</fullName>
    </submittedName>
</protein>
<organism evidence="1 2">
    <name type="scientific">Tengunoibacter tsumagoiensis</name>
    <dbReference type="NCBI Taxonomy" id="2014871"/>
    <lineage>
        <taxon>Bacteria</taxon>
        <taxon>Bacillati</taxon>
        <taxon>Chloroflexota</taxon>
        <taxon>Ktedonobacteria</taxon>
        <taxon>Ktedonobacterales</taxon>
        <taxon>Dictyobacteraceae</taxon>
        <taxon>Tengunoibacter</taxon>
    </lineage>
</organism>
<reference evidence="2" key="1">
    <citation type="submission" date="2018-12" db="EMBL/GenBank/DDBJ databases">
        <title>Tengunoibacter tsumagoiensis gen. nov., sp. nov., Dictyobacter kobayashii sp. nov., D. alpinus sp. nov., and D. joshuensis sp. nov. and description of Dictyobacteraceae fam. nov. within the order Ktedonobacterales isolated from Tengu-no-mugimeshi.</title>
        <authorList>
            <person name="Wang C.M."/>
            <person name="Zheng Y."/>
            <person name="Sakai Y."/>
            <person name="Toyoda A."/>
            <person name="Minakuchi Y."/>
            <person name="Abe K."/>
            <person name="Yokota A."/>
            <person name="Yabe S."/>
        </authorList>
    </citation>
    <scope>NUCLEOTIDE SEQUENCE [LARGE SCALE GENOMIC DNA]</scope>
    <source>
        <strain evidence="2">Uno3</strain>
    </source>
</reference>
<sequence>MARAVFCASIRRETQKTAQLGGFVLQMPNTRNDQIALPMMWEQNTASLENNIYNGAQKS</sequence>
<dbReference type="Proteomes" id="UP000287352">
    <property type="component" value="Unassembled WGS sequence"/>
</dbReference>
<proteinExistence type="predicted"/>
<gene>
    <name evidence="1" type="ORF">KTT_50180</name>
</gene>
<dbReference type="AlphaFoldDB" id="A0A402A7V6"/>
<accession>A0A402A7V6</accession>
<evidence type="ECO:0000313" key="1">
    <source>
        <dbReference type="EMBL" id="GCE15159.1"/>
    </source>
</evidence>
<name>A0A402A7V6_9CHLR</name>